<evidence type="ECO:0000313" key="1">
    <source>
        <dbReference type="EMBL" id="MBC8179257.1"/>
    </source>
</evidence>
<accession>A0A8J6T617</accession>
<dbReference type="Proteomes" id="UP000650524">
    <property type="component" value="Unassembled WGS sequence"/>
</dbReference>
<protein>
    <submittedName>
        <fullName evidence="1">Uncharacterized protein</fullName>
    </submittedName>
</protein>
<gene>
    <name evidence="1" type="ORF">H8E19_17785</name>
</gene>
<dbReference type="SUPFAM" id="SSF53056">
    <property type="entry name" value="beta-carbonic anhydrase, cab"/>
    <property type="match status" value="1"/>
</dbReference>
<dbReference type="AlphaFoldDB" id="A0A8J6T617"/>
<evidence type="ECO:0000313" key="2">
    <source>
        <dbReference type="Proteomes" id="UP000650524"/>
    </source>
</evidence>
<reference evidence="1 2" key="1">
    <citation type="submission" date="2020-08" db="EMBL/GenBank/DDBJ databases">
        <title>Bridging the membrane lipid divide: bacteria of the FCB group superphylum have the potential to synthesize archaeal ether lipids.</title>
        <authorList>
            <person name="Villanueva L."/>
            <person name="Von Meijenfeldt F.A.B."/>
            <person name="Westbye A.B."/>
            <person name="Yadav S."/>
            <person name="Hopmans E.C."/>
            <person name="Dutilh B.E."/>
            <person name="Sinninghe Damste J.S."/>
        </authorList>
    </citation>
    <scope>NUCLEOTIDE SEQUENCE [LARGE SCALE GENOMIC DNA]</scope>
    <source>
        <strain evidence="1">NIOZ-UU27</strain>
    </source>
</reference>
<sequence length="248" mass="27695">MKAGNQTKGSVTPTWDQFKEAFAVFHNDYQIVGHPGEPAVSPFDEPREYGKYSLTQIPDLMTEKDFESQMGSMKKILITCMDKRVARKIWESENGASGEVFLLAIGGGVVQNRERRKAIEVIAGYLAQFHQLREVVASDHEHVCGAVKYFLANVGLSNENGLPGLLGKPPGSEEEREIMNRLISHGAHPWIKEFGDDKVVAKDAYVNESERDVQEFLIQIKDIKPLSIEQLEHEMQAELIGTAAALRS</sequence>
<name>A0A8J6T617_9DELT</name>
<dbReference type="InterPro" id="IPR036874">
    <property type="entry name" value="Carbonic_anhydrase_sf"/>
</dbReference>
<dbReference type="EMBL" id="JACNJD010000363">
    <property type="protein sequence ID" value="MBC8179257.1"/>
    <property type="molecule type" value="Genomic_DNA"/>
</dbReference>
<dbReference type="GO" id="GO:0008270">
    <property type="term" value="F:zinc ion binding"/>
    <property type="evidence" value="ECO:0007669"/>
    <property type="project" value="InterPro"/>
</dbReference>
<comment type="caution">
    <text evidence="1">The sequence shown here is derived from an EMBL/GenBank/DDBJ whole genome shotgun (WGS) entry which is preliminary data.</text>
</comment>
<organism evidence="1 2">
    <name type="scientific">Candidatus Desulfacyla euxinica</name>
    <dbReference type="NCBI Taxonomy" id="2841693"/>
    <lineage>
        <taxon>Bacteria</taxon>
        <taxon>Deltaproteobacteria</taxon>
        <taxon>Candidatus Desulfacyla</taxon>
    </lineage>
</organism>
<dbReference type="GO" id="GO:0004089">
    <property type="term" value="F:carbonate dehydratase activity"/>
    <property type="evidence" value="ECO:0007669"/>
    <property type="project" value="InterPro"/>
</dbReference>
<proteinExistence type="predicted"/>